<comment type="caution">
    <text evidence="1">The sequence shown here is derived from an EMBL/GenBank/DDBJ whole genome shotgun (WGS) entry which is preliminary data.</text>
</comment>
<evidence type="ECO:0000313" key="2">
    <source>
        <dbReference type="Proteomes" id="UP000523000"/>
    </source>
</evidence>
<dbReference type="RefSeq" id="WP_183510616.1">
    <property type="nucleotide sequence ID" value="NZ_BAABGK010000022.1"/>
</dbReference>
<dbReference type="Proteomes" id="UP000523000">
    <property type="component" value="Unassembled WGS sequence"/>
</dbReference>
<sequence>MGFFSAAREARRDEKELGIGVWRRANDRFSRGLDRFHQVIEGIQDDDLYNALVMMANHLAELQDRVRAVCTSAQAQSPSDDSDIPHRYNAVHRALSKAANDLAMTAQSAAMARLDGERWGYASAGLENVARRADTVGSGVAAAEAALAEAFANNS</sequence>
<reference evidence="1 2" key="1">
    <citation type="submission" date="2020-08" db="EMBL/GenBank/DDBJ databases">
        <title>Sequencing the genomes of 1000 actinobacteria strains.</title>
        <authorList>
            <person name="Klenk H.-P."/>
        </authorList>
    </citation>
    <scope>NUCLEOTIDE SEQUENCE [LARGE SCALE GENOMIC DNA]</scope>
    <source>
        <strain evidence="1 2">DSM 22826</strain>
    </source>
</reference>
<evidence type="ECO:0008006" key="3">
    <source>
        <dbReference type="Google" id="ProtNLM"/>
    </source>
</evidence>
<dbReference type="AlphaFoldDB" id="A0A839QL73"/>
<name>A0A839QL73_9MICC</name>
<organism evidence="1 2">
    <name type="scientific">Paeniglutamicibacter cryotolerans</name>
    <dbReference type="NCBI Taxonomy" id="670079"/>
    <lineage>
        <taxon>Bacteria</taxon>
        <taxon>Bacillati</taxon>
        <taxon>Actinomycetota</taxon>
        <taxon>Actinomycetes</taxon>
        <taxon>Micrococcales</taxon>
        <taxon>Micrococcaceae</taxon>
        <taxon>Paeniglutamicibacter</taxon>
    </lineage>
</organism>
<gene>
    <name evidence="1" type="ORF">E9229_001526</name>
</gene>
<accession>A0A839QL73</accession>
<evidence type="ECO:0000313" key="1">
    <source>
        <dbReference type="EMBL" id="MBB2995335.1"/>
    </source>
</evidence>
<proteinExistence type="predicted"/>
<keyword evidence="2" id="KW-1185">Reference proteome</keyword>
<dbReference type="EMBL" id="JACHVS010000001">
    <property type="protein sequence ID" value="MBB2995335.1"/>
    <property type="molecule type" value="Genomic_DNA"/>
</dbReference>
<protein>
    <recommendedName>
        <fullName evidence="3">Chemotaxis protein</fullName>
    </recommendedName>
</protein>